<keyword evidence="5 7" id="KW-1133">Transmembrane helix</keyword>
<reference evidence="10" key="1">
    <citation type="submission" date="2015-08" db="EMBL/GenBank/DDBJ databases">
        <title>Vibrio galatheae sp. nov., a novel member of the Vibrionaceae family isolated from the Solomon Islands.</title>
        <authorList>
            <person name="Giubergia S."/>
            <person name="Machado H."/>
            <person name="Mateiu R.V."/>
            <person name="Gram L."/>
        </authorList>
    </citation>
    <scope>NUCLEOTIDE SEQUENCE [LARGE SCALE GENOMIC DNA]</scope>
    <source>
        <strain evidence="10">DSM 19584</strain>
    </source>
</reference>
<feature type="domain" description="Phospholipid/glycerol acyltransferase" evidence="8">
    <location>
        <begin position="455"/>
        <end position="569"/>
    </location>
</feature>
<evidence type="ECO:0000256" key="4">
    <source>
        <dbReference type="ARBA" id="ARBA00022692"/>
    </source>
</evidence>
<keyword evidence="6 7" id="KW-0472">Membrane</keyword>
<dbReference type="SMART" id="SM00563">
    <property type="entry name" value="PlsC"/>
    <property type="match status" value="1"/>
</dbReference>
<dbReference type="SUPFAM" id="SSF103473">
    <property type="entry name" value="MFS general substrate transporter"/>
    <property type="match status" value="1"/>
</dbReference>
<proteinExistence type="predicted"/>
<dbReference type="InterPro" id="IPR011701">
    <property type="entry name" value="MFS"/>
</dbReference>
<dbReference type="GO" id="GO:0016746">
    <property type="term" value="F:acyltransferase activity"/>
    <property type="evidence" value="ECO:0007669"/>
    <property type="project" value="UniProtKB-KW"/>
</dbReference>
<evidence type="ECO:0000256" key="5">
    <source>
        <dbReference type="ARBA" id="ARBA00022989"/>
    </source>
</evidence>
<dbReference type="RefSeq" id="WP_053395708.1">
    <property type="nucleotide sequence ID" value="NZ_LHPJ01000007.1"/>
</dbReference>
<feature type="transmembrane region" description="Helical" evidence="7">
    <location>
        <begin position="370"/>
        <end position="396"/>
    </location>
</feature>
<protein>
    <submittedName>
        <fullName evidence="9">Acyl-phosphate glycerol 3-phosphate acyltransferase</fullName>
    </submittedName>
</protein>
<keyword evidence="3" id="KW-1003">Cell membrane</keyword>
<dbReference type="CDD" id="cd06173">
    <property type="entry name" value="MFS_MefA_like"/>
    <property type="match status" value="1"/>
</dbReference>
<dbReference type="PATRIC" id="fig|693.5.peg.2104"/>
<feature type="transmembrane region" description="Helical" evidence="7">
    <location>
        <begin position="263"/>
        <end position="283"/>
    </location>
</feature>
<evidence type="ECO:0000259" key="8">
    <source>
        <dbReference type="SMART" id="SM00563"/>
    </source>
</evidence>
<dbReference type="Pfam" id="PF07690">
    <property type="entry name" value="MFS_1"/>
    <property type="match status" value="1"/>
</dbReference>
<gene>
    <name evidence="9" type="ORF">AKJ17_10285</name>
</gene>
<evidence type="ECO:0000256" key="6">
    <source>
        <dbReference type="ARBA" id="ARBA00023136"/>
    </source>
</evidence>
<dbReference type="EMBL" id="LHPJ01000007">
    <property type="protein sequence ID" value="KOO03718.1"/>
    <property type="molecule type" value="Genomic_DNA"/>
</dbReference>
<name>A0A0M0HQ19_VIBNE</name>
<dbReference type="PANTHER" id="PTHR43266:SF2">
    <property type="entry name" value="MAJOR FACILITATOR SUPERFAMILY (MFS) PROFILE DOMAIN-CONTAINING PROTEIN"/>
    <property type="match status" value="1"/>
</dbReference>
<dbReference type="CDD" id="cd07989">
    <property type="entry name" value="LPLAT_AGPAT-like"/>
    <property type="match status" value="1"/>
</dbReference>
<evidence type="ECO:0000256" key="1">
    <source>
        <dbReference type="ARBA" id="ARBA00004651"/>
    </source>
</evidence>
<evidence type="ECO:0000313" key="10">
    <source>
        <dbReference type="Proteomes" id="UP000037515"/>
    </source>
</evidence>
<dbReference type="Proteomes" id="UP000037515">
    <property type="component" value="Unassembled WGS sequence"/>
</dbReference>
<evidence type="ECO:0000313" key="9">
    <source>
        <dbReference type="EMBL" id="KOO03718.1"/>
    </source>
</evidence>
<comment type="subcellular location">
    <subcellularLocation>
        <location evidence="1">Cell membrane</location>
        <topology evidence="1">Multi-pass membrane protein</topology>
    </subcellularLocation>
</comment>
<evidence type="ECO:0000256" key="7">
    <source>
        <dbReference type="SAM" id="Phobius"/>
    </source>
</evidence>
<keyword evidence="9" id="KW-0012">Acyltransferase</keyword>
<feature type="transmembrane region" description="Helical" evidence="7">
    <location>
        <begin position="146"/>
        <end position="168"/>
    </location>
</feature>
<dbReference type="InterPro" id="IPR002123">
    <property type="entry name" value="Plipid/glycerol_acylTrfase"/>
</dbReference>
<feature type="transmembrane region" description="Helical" evidence="7">
    <location>
        <begin position="30"/>
        <end position="49"/>
    </location>
</feature>
<dbReference type="OrthoDB" id="9803968at2"/>
<dbReference type="AlphaFoldDB" id="A0A0M0HQ19"/>
<evidence type="ECO:0000256" key="3">
    <source>
        <dbReference type="ARBA" id="ARBA00022475"/>
    </source>
</evidence>
<sequence length="623" mass="68767">MPNSQTSLLGQKRFLPYFITQFFGAFNDNIFKNVLLLFVAFAGVGVLPISSNLFINLAAGLFILPFFLFSASAGVLADKYEKSWFIRKVKIAEIGIMCLGAIGFITESYLILLLLLFLMGTQSAFFGPVKYALLPQQLKQEELVPGNALVETGTFLAILLGTLGAGVIASAENAKYLAAGSVVLFALLGYISSRSIPEAPASAPDLTFRWRPIQQTKQTIAIAKADRTTFQALMAISWFWFLGAAYLTQFPNFTKIYLNGSESAVSFLLALFSIGIAVGSLACDKLSNHRIEIGIVPLGSLGITIFGWLMASSVPSSLPEFETFADFVAHQPLWPVFVYLLLLGASGGIFIVPLYALMQQRAKVTERAQVIAALNIYNSLFMVGSAVLGIVCLTVIKMSIPQLFMLLAAMNLIVAIYLFLQRPIFVVRFLVWVLTHTMYRVTHKNLHHLPKKSGALIVCNHVSYMDALLLSAVCPRLIRFVMEEDYANLPILRRFLKRAGVIPISASNRGSIRRAFNEVEHALAEGHIVCIFPEGRLTADGEMNEFMRGMDIILKRSPVPVIPMALKGLWGSYFSRYKGSACKGLPTRFWSKLEIEAGEPVPSEIATTTLMHEKVSTLRGDWR</sequence>
<feature type="transmembrane region" description="Helical" evidence="7">
    <location>
        <begin position="402"/>
        <end position="420"/>
    </location>
</feature>
<feature type="transmembrane region" description="Helical" evidence="7">
    <location>
        <begin position="336"/>
        <end position="358"/>
    </location>
</feature>
<evidence type="ECO:0000256" key="2">
    <source>
        <dbReference type="ARBA" id="ARBA00022448"/>
    </source>
</evidence>
<keyword evidence="4 7" id="KW-0812">Transmembrane</keyword>
<keyword evidence="2" id="KW-0813">Transport</keyword>
<dbReference type="Gene3D" id="1.20.1250.20">
    <property type="entry name" value="MFS general substrate transporter like domains"/>
    <property type="match status" value="1"/>
</dbReference>
<dbReference type="PANTHER" id="PTHR43266">
    <property type="entry name" value="MACROLIDE-EFFLUX PROTEIN"/>
    <property type="match status" value="1"/>
</dbReference>
<comment type="caution">
    <text evidence="9">The sequence shown here is derived from an EMBL/GenBank/DDBJ whole genome shotgun (WGS) entry which is preliminary data.</text>
</comment>
<dbReference type="GO" id="GO:0005886">
    <property type="term" value="C:plasma membrane"/>
    <property type="evidence" value="ECO:0007669"/>
    <property type="project" value="UniProtKB-SubCell"/>
</dbReference>
<dbReference type="InterPro" id="IPR036259">
    <property type="entry name" value="MFS_trans_sf"/>
</dbReference>
<feature type="transmembrane region" description="Helical" evidence="7">
    <location>
        <begin position="55"/>
        <end position="77"/>
    </location>
</feature>
<dbReference type="STRING" id="693.AKJ17_10285"/>
<feature type="transmembrane region" description="Helical" evidence="7">
    <location>
        <begin position="232"/>
        <end position="251"/>
    </location>
</feature>
<organism evidence="9 10">
    <name type="scientific">Vibrio nereis</name>
    <dbReference type="NCBI Taxonomy" id="693"/>
    <lineage>
        <taxon>Bacteria</taxon>
        <taxon>Pseudomonadati</taxon>
        <taxon>Pseudomonadota</taxon>
        <taxon>Gammaproteobacteria</taxon>
        <taxon>Vibrionales</taxon>
        <taxon>Vibrionaceae</taxon>
        <taxon>Vibrio</taxon>
    </lineage>
</organism>
<dbReference type="GO" id="GO:0022857">
    <property type="term" value="F:transmembrane transporter activity"/>
    <property type="evidence" value="ECO:0007669"/>
    <property type="project" value="InterPro"/>
</dbReference>
<accession>A0A0M0HQ19</accession>
<feature type="transmembrane region" description="Helical" evidence="7">
    <location>
        <begin position="295"/>
        <end position="316"/>
    </location>
</feature>
<dbReference type="Pfam" id="PF01553">
    <property type="entry name" value="Acyltransferase"/>
    <property type="match status" value="1"/>
</dbReference>
<keyword evidence="10" id="KW-1185">Reference proteome</keyword>
<keyword evidence="9" id="KW-0808">Transferase</keyword>
<dbReference type="SUPFAM" id="SSF69593">
    <property type="entry name" value="Glycerol-3-phosphate (1)-acyltransferase"/>
    <property type="match status" value="1"/>
</dbReference>